<dbReference type="EMBL" id="JAJSOF020000037">
    <property type="protein sequence ID" value="KAJ4428510.1"/>
    <property type="molecule type" value="Genomic_DNA"/>
</dbReference>
<name>A0ABQ8S3T6_PERAM</name>
<sequence>MIAIEPSSSFVPISLQRDVIVVHRSGEIRNTLNVTCMTTSKDATFPRDEHESPEFAYKISNAAQPLLVISRHREQIYTYATTPLMYNSEMFNIKHYDVIEYSKRNPCFNHKSIVPIDDRKLLTEYADIVYVYGLCDGSSLRAVAEYKRRFPNRRVHIEEYLLSMGLGGRLDIQMKKISSRELASGKIPKMLAAFPRWMAIPIRCRSKDDEDVIVYKMYVFTTFTAYDRFCCRTCDKLTASGMELRYMPPDHVFRLTEKELRTHEYITLSSEYYEIMAMFGNVKVLGKDWHTYDLKSVAKIL</sequence>
<evidence type="ECO:0000313" key="1">
    <source>
        <dbReference type="EMBL" id="KAJ4428510.1"/>
    </source>
</evidence>
<comment type="caution">
    <text evidence="1">The sequence shown here is derived from an EMBL/GenBank/DDBJ whole genome shotgun (WGS) entry which is preliminary data.</text>
</comment>
<organism evidence="1 2">
    <name type="scientific">Periplaneta americana</name>
    <name type="common">American cockroach</name>
    <name type="synonym">Blatta americana</name>
    <dbReference type="NCBI Taxonomy" id="6978"/>
    <lineage>
        <taxon>Eukaryota</taxon>
        <taxon>Metazoa</taxon>
        <taxon>Ecdysozoa</taxon>
        <taxon>Arthropoda</taxon>
        <taxon>Hexapoda</taxon>
        <taxon>Insecta</taxon>
        <taxon>Pterygota</taxon>
        <taxon>Neoptera</taxon>
        <taxon>Polyneoptera</taxon>
        <taxon>Dictyoptera</taxon>
        <taxon>Blattodea</taxon>
        <taxon>Blattoidea</taxon>
        <taxon>Blattidae</taxon>
        <taxon>Blattinae</taxon>
        <taxon>Periplaneta</taxon>
    </lineage>
</organism>
<evidence type="ECO:0000313" key="2">
    <source>
        <dbReference type="Proteomes" id="UP001148838"/>
    </source>
</evidence>
<proteinExistence type="predicted"/>
<protein>
    <submittedName>
        <fullName evidence="1">Uncharacterized protein</fullName>
    </submittedName>
</protein>
<dbReference type="Proteomes" id="UP001148838">
    <property type="component" value="Unassembled WGS sequence"/>
</dbReference>
<accession>A0ABQ8S3T6</accession>
<gene>
    <name evidence="1" type="ORF">ANN_24552</name>
</gene>
<reference evidence="1 2" key="1">
    <citation type="journal article" date="2022" name="Allergy">
        <title>Genome assembly and annotation of Periplaneta americana reveal a comprehensive cockroach allergen profile.</title>
        <authorList>
            <person name="Wang L."/>
            <person name="Xiong Q."/>
            <person name="Saelim N."/>
            <person name="Wang L."/>
            <person name="Nong W."/>
            <person name="Wan A.T."/>
            <person name="Shi M."/>
            <person name="Liu X."/>
            <person name="Cao Q."/>
            <person name="Hui J.H.L."/>
            <person name="Sookrung N."/>
            <person name="Leung T.F."/>
            <person name="Tungtrongchitr A."/>
            <person name="Tsui S.K.W."/>
        </authorList>
    </citation>
    <scope>NUCLEOTIDE SEQUENCE [LARGE SCALE GENOMIC DNA]</scope>
    <source>
        <strain evidence="1">PWHHKU_190912</strain>
    </source>
</reference>
<keyword evidence="2" id="KW-1185">Reference proteome</keyword>